<dbReference type="GO" id="GO:0046914">
    <property type="term" value="F:transition metal ion binding"/>
    <property type="evidence" value="ECO:0007669"/>
    <property type="project" value="InterPro"/>
</dbReference>
<organism evidence="3 5">
    <name type="scientific">Shewanella psychromarinicola</name>
    <dbReference type="NCBI Taxonomy" id="2487742"/>
    <lineage>
        <taxon>Bacteria</taxon>
        <taxon>Pseudomonadati</taxon>
        <taxon>Pseudomonadota</taxon>
        <taxon>Gammaproteobacteria</taxon>
        <taxon>Alteromonadales</taxon>
        <taxon>Shewanellaceae</taxon>
        <taxon>Shewanella</taxon>
    </lineage>
</organism>
<reference evidence="3" key="3">
    <citation type="submission" date="2018-11" db="EMBL/GenBank/DDBJ databases">
        <authorList>
            <person name="Hwang Y.J."/>
            <person name="Hwang C.Y."/>
        </authorList>
    </citation>
    <scope>NUCLEOTIDE SEQUENCE</scope>
    <source>
        <strain evidence="3">R106</strain>
    </source>
</reference>
<protein>
    <submittedName>
        <fullName evidence="3">Ferrous iron transport protein A</fullName>
    </submittedName>
</protein>
<accession>A0A3N4EL39</accession>
<dbReference type="Proteomes" id="UP000278855">
    <property type="component" value="Unassembled WGS sequence"/>
</dbReference>
<keyword evidence="4" id="KW-1185">Reference proteome</keyword>
<dbReference type="EMBL" id="RKKB01000001">
    <property type="protein sequence ID" value="RPA34291.1"/>
    <property type="molecule type" value="Genomic_DNA"/>
</dbReference>
<reference evidence="5" key="2">
    <citation type="submission" date="2018-11" db="EMBL/GenBank/DDBJ databases">
        <title>Shewanella sp. R106.</title>
        <authorList>
            <person name="Hwang Y.J."/>
            <person name="Hwang C.Y."/>
        </authorList>
    </citation>
    <scope>NUCLEOTIDE SEQUENCE [LARGE SCALE GENOMIC DNA]</scope>
    <source>
        <strain evidence="5">R106</strain>
    </source>
</reference>
<feature type="domain" description="Ferrous iron transporter FeoA-like" evidence="1">
    <location>
        <begin position="32"/>
        <end position="99"/>
    </location>
</feature>
<evidence type="ECO:0000313" key="3">
    <source>
        <dbReference type="EMBL" id="RPA34291.1"/>
    </source>
</evidence>
<proteinExistence type="predicted"/>
<dbReference type="InterPro" id="IPR008988">
    <property type="entry name" value="Transcriptional_repressor_C"/>
</dbReference>
<dbReference type="OrthoDB" id="5984at2"/>
<dbReference type="KEGG" id="spsr:EGC80_17350"/>
<dbReference type="SUPFAM" id="SSF50037">
    <property type="entry name" value="C-terminal domain of transcriptional repressors"/>
    <property type="match status" value="1"/>
</dbReference>
<dbReference type="InterPro" id="IPR007167">
    <property type="entry name" value="Fe-transptr_FeoA-like"/>
</dbReference>
<dbReference type="Proteomes" id="UP000273778">
    <property type="component" value="Chromosome"/>
</dbReference>
<reference evidence="2 4" key="1">
    <citation type="submission" date="2018-11" db="EMBL/GenBank/DDBJ databases">
        <title>Shewanella sp. M2.</title>
        <authorList>
            <person name="Hwang Y.J."/>
            <person name="Hwang C.Y."/>
        </authorList>
    </citation>
    <scope>NUCLEOTIDE SEQUENCE [LARGE SCALE GENOMIC DNA]</scope>
    <source>
        <strain evidence="2 4">M2</strain>
    </source>
</reference>
<name>A0A3N4EL39_9GAMM</name>
<evidence type="ECO:0000313" key="4">
    <source>
        <dbReference type="Proteomes" id="UP000273778"/>
    </source>
</evidence>
<dbReference type="EMBL" id="CP034073">
    <property type="protein sequence ID" value="AZG36446.1"/>
    <property type="molecule type" value="Genomic_DNA"/>
</dbReference>
<sequence>MIKAVFSLLPNILAKLSSSKNQTTIQNRQVKKLYNAELSRMYTIENVASNDPKMNDFLFTLGCFKGQQVTLISHLSGNYVIAVKDARYSIDADLAKAIILV</sequence>
<gene>
    <name evidence="3" type="ORF">EGC77_00970</name>
    <name evidence="2" type="ORF">EGC80_17350</name>
</gene>
<evidence type="ECO:0000259" key="1">
    <source>
        <dbReference type="Pfam" id="PF04023"/>
    </source>
</evidence>
<evidence type="ECO:0000313" key="2">
    <source>
        <dbReference type="EMBL" id="AZG36446.1"/>
    </source>
</evidence>
<evidence type="ECO:0000313" key="5">
    <source>
        <dbReference type="Proteomes" id="UP000278855"/>
    </source>
</evidence>
<dbReference type="RefSeq" id="WP_124011559.1">
    <property type="nucleotide sequence ID" value="NZ_CP034073.1"/>
</dbReference>
<dbReference type="AlphaFoldDB" id="A0A3N4EL39"/>
<dbReference type="Pfam" id="PF04023">
    <property type="entry name" value="FeoA"/>
    <property type="match status" value="1"/>
</dbReference>